<sequence>MTQHGEEENDVSGSYTGSSNRGVRGKDSQTVSDLPVVTAAPPDSQSRAVCDICRSTGLAILPVRYTLVPDNCDVDLGGLSPSHVPDADMSAAGLEHALRTMRQGMLYLYYEKGPYGPRYWECYAIAENGTLWRQPSVTSARPVVGAGLPICGRKGHDYMRTEFITIPRPDVCGTVWLAFSQHPWTPATLDRYGSDPVLRAERMQPIEPARWIRSARAEGDQAPLKDAAGLASIMEYRWMESPTGDPPELPHISALPAASTPDGALSTARLRKHGTRYPWSRRDYPRNGIDPSELRFQLLQKHSSNGRIGDDRQEYPPMLLGLWDAVGAVHELSGYCNDLAACIGQFKRERELEVSAVDQIEQISRLLELNGAVMAGNYAAQTVREEERQLRLGNPSLPSWNPRVKISEEEKRKREQAYKDMFLPLYLQDAQDAWKNKYWPLIDEPRFTAFKRNMDAMAQMVLDRLGPEMAVLVAWLRHDLFLATLEDFDGQSAAQGVWFEEVITDAIAALGMHEIGRAFLTESANDTKVTGRGSLLWRAIAKNQEEARKELEQTLSAAQVGADTILEVTGASWAAFIAGTAHLKSFLSLYRKLEVAQKEAAPPTASARILRESGVDRFVTTAGAYLLNRFPMKGIQDTVGNAMVRVVLLTRALMERDEAISLVAEELSSGQQGKRYFLERIQFYRKKGSALPMQFALRDLELHHGALAMRKRWQAAAESSRNVVRLNSLTGVLEMVNFIHLATKVDKDTRDYATLLASGMSLLAVYTSVHETVAKDFFGAGSVSAIRMKVAGSVLAGAGSFIGAYYSYLDAEAADRQQELAADILLSTKAFVTASVGGAQFLTALAYSSPIIERSLGRNSLTLGLRGMKAGLEAAAATEGGAVVASQAMKRLGVWILRLGGWQVALALLVIEVLIWAISPNDLEKWCMNNAFGTNAGLRKGERTFGGEPYSTPREQKQAFDKAIGSVTLRVR</sequence>
<feature type="transmembrane region" description="Helical" evidence="2">
    <location>
        <begin position="895"/>
        <end position="918"/>
    </location>
</feature>
<keyword evidence="2" id="KW-0472">Membrane</keyword>
<evidence type="ECO:0000313" key="5">
    <source>
        <dbReference type="Proteomes" id="UP001216828"/>
    </source>
</evidence>
<proteinExistence type="predicted"/>
<protein>
    <recommendedName>
        <fullName evidence="3">Toxin VasX N-terminal region domain-containing protein</fullName>
    </recommendedName>
</protein>
<evidence type="ECO:0000256" key="1">
    <source>
        <dbReference type="SAM" id="MobiDB-lite"/>
    </source>
</evidence>
<name>A0ABY7XZH3_9GAMM</name>
<evidence type="ECO:0000256" key="2">
    <source>
        <dbReference type="SAM" id="Phobius"/>
    </source>
</evidence>
<organism evidence="4 5">
    <name type="scientific">Stenotrophomonas forensis</name>
    <dbReference type="NCBI Taxonomy" id="2871169"/>
    <lineage>
        <taxon>Bacteria</taxon>
        <taxon>Pseudomonadati</taxon>
        <taxon>Pseudomonadota</taxon>
        <taxon>Gammaproteobacteria</taxon>
        <taxon>Lysobacterales</taxon>
        <taxon>Lysobacteraceae</taxon>
        <taxon>Stenotrophomonas</taxon>
        <taxon>Stenotrophomonas maltophilia group</taxon>
    </lineage>
</organism>
<evidence type="ECO:0000313" key="4">
    <source>
        <dbReference type="EMBL" id="WDM63139.1"/>
    </source>
</evidence>
<keyword evidence="5" id="KW-1185">Reference proteome</keyword>
<dbReference type="EMBL" id="CP082270">
    <property type="protein sequence ID" value="WDM63139.1"/>
    <property type="molecule type" value="Genomic_DNA"/>
</dbReference>
<keyword evidence="2" id="KW-0812">Transmembrane</keyword>
<keyword evidence="2" id="KW-1133">Transmembrane helix</keyword>
<dbReference type="RefSeq" id="WP_274511154.1">
    <property type="nucleotide sequence ID" value="NZ_CP082270.1"/>
</dbReference>
<evidence type="ECO:0000259" key="3">
    <source>
        <dbReference type="Pfam" id="PF20249"/>
    </source>
</evidence>
<feature type="region of interest" description="Disordered" evidence="1">
    <location>
        <begin position="1"/>
        <end position="42"/>
    </location>
</feature>
<reference evidence="4 5" key="1">
    <citation type="submission" date="2021-08" db="EMBL/GenBank/DDBJ databases">
        <title>Stenotrophomonas forensis sp. nov., isolated from contaminated viral transport media.</title>
        <authorList>
            <person name="Nguyen S.V."/>
            <person name="Edwards D."/>
            <person name="Scott S."/>
            <person name="Doss J."/>
            <person name="Merid S."/>
            <person name="Zelaya E."/>
            <person name="Maza C."/>
            <person name="Mann M."/>
            <person name="Hamilton B."/>
            <person name="Blackwell R."/>
            <person name="Tran A."/>
            <person name="Hauser J."/>
        </authorList>
    </citation>
    <scope>NUCLEOTIDE SEQUENCE [LARGE SCALE GENOMIC DNA]</scope>
    <source>
        <strain evidence="4 5">DFS-20110405</strain>
    </source>
</reference>
<accession>A0ABY7XZH3</accession>
<dbReference type="InterPro" id="IPR046864">
    <property type="entry name" value="VasX_N"/>
</dbReference>
<feature type="domain" description="Toxin VasX N-terminal region" evidence="3">
    <location>
        <begin position="50"/>
        <end position="212"/>
    </location>
</feature>
<dbReference type="NCBIfam" id="NF041559">
    <property type="entry name" value="BTH_I2691_fam"/>
    <property type="match status" value="1"/>
</dbReference>
<feature type="compositionally biased region" description="Polar residues" evidence="1">
    <location>
        <begin position="11"/>
        <end position="21"/>
    </location>
</feature>
<dbReference type="InterPro" id="IPR048126">
    <property type="entry name" value="Toxin_VasX"/>
</dbReference>
<dbReference type="Proteomes" id="UP001216828">
    <property type="component" value="Chromosome"/>
</dbReference>
<dbReference type="Pfam" id="PF20249">
    <property type="entry name" value="VasX_N"/>
    <property type="match status" value="1"/>
</dbReference>
<gene>
    <name evidence="4" type="ORF">K5L94_18855</name>
</gene>
<dbReference type="CDD" id="cd20707">
    <property type="entry name" value="MIX_III"/>
    <property type="match status" value="1"/>
</dbReference>